<dbReference type="Gene3D" id="3.40.50.300">
    <property type="entry name" value="P-loop containing nucleotide triphosphate hydrolases"/>
    <property type="match status" value="1"/>
</dbReference>
<dbReference type="SUPFAM" id="SSF52540">
    <property type="entry name" value="P-loop containing nucleoside triphosphate hydrolases"/>
    <property type="match status" value="1"/>
</dbReference>
<organism evidence="5 6">
    <name type="scientific">Spiroplasma clarkii</name>
    <dbReference type="NCBI Taxonomy" id="2139"/>
    <lineage>
        <taxon>Bacteria</taxon>
        <taxon>Bacillati</taxon>
        <taxon>Mycoplasmatota</taxon>
        <taxon>Mollicutes</taxon>
        <taxon>Entomoplasmatales</taxon>
        <taxon>Spiroplasmataceae</taxon>
        <taxon>Spiroplasma</taxon>
    </lineage>
</organism>
<evidence type="ECO:0000313" key="6">
    <source>
        <dbReference type="Proteomes" id="UP000231179"/>
    </source>
</evidence>
<gene>
    <name evidence="5" type="ORF">SCLAR_v1c10670</name>
</gene>
<keyword evidence="4" id="KW-0067">ATP-binding</keyword>
<protein>
    <recommendedName>
        <fullName evidence="7">ABC transporter ATP-binding protein</fullName>
    </recommendedName>
</protein>
<sequence>MSLQFSVPMVPGKTTFIETLTNPFSPKRDFTCDTNFTYNLLPQIANYGNVKLINLVTLLTKLNQANLDINNLFTKYSLQDFKTQYFSKLSPGQQQRFKFMLLELFDKNNLLILYEVFNFIDLDWKEKIHAQLENWKTAYSAILLVSHDLEFIKSFCNRVLVFDAGKIVIDSSNFDDELFKDINDVIKKTNDFE</sequence>
<proteinExistence type="inferred from homology"/>
<keyword evidence="3" id="KW-0547">Nucleotide-binding</keyword>
<dbReference type="PANTHER" id="PTHR42711:SF5">
    <property type="entry name" value="ABC TRANSPORTER ATP-BINDING PROTEIN NATA"/>
    <property type="match status" value="1"/>
</dbReference>
<dbReference type="Proteomes" id="UP000231179">
    <property type="component" value="Chromosome"/>
</dbReference>
<dbReference type="InterPro" id="IPR027417">
    <property type="entry name" value="P-loop_NTPase"/>
</dbReference>
<dbReference type="PANTHER" id="PTHR42711">
    <property type="entry name" value="ABC TRANSPORTER ATP-BINDING PROTEIN"/>
    <property type="match status" value="1"/>
</dbReference>
<evidence type="ECO:0000256" key="1">
    <source>
        <dbReference type="ARBA" id="ARBA00005417"/>
    </source>
</evidence>
<evidence type="ECO:0000256" key="3">
    <source>
        <dbReference type="ARBA" id="ARBA00022741"/>
    </source>
</evidence>
<dbReference type="InterPro" id="IPR050763">
    <property type="entry name" value="ABC_transporter_ATP-binding"/>
</dbReference>
<dbReference type="EMBL" id="CP024870">
    <property type="protein sequence ID" value="ATX71367.1"/>
    <property type="molecule type" value="Genomic_DNA"/>
</dbReference>
<comment type="similarity">
    <text evidence="1">Belongs to the ABC transporter superfamily.</text>
</comment>
<dbReference type="GO" id="GO:0005524">
    <property type="term" value="F:ATP binding"/>
    <property type="evidence" value="ECO:0007669"/>
    <property type="project" value="UniProtKB-KW"/>
</dbReference>
<name>A0A2K8KI65_9MOLU</name>
<keyword evidence="2" id="KW-0813">Transport</keyword>
<reference evidence="5 6" key="1">
    <citation type="submission" date="2017-11" db="EMBL/GenBank/DDBJ databases">
        <title>Complete genome sequence of Spiroplasma clarkii CN-5 (DSM 19994).</title>
        <authorList>
            <person name="Tsai Y.-M."/>
            <person name="Chang A."/>
            <person name="Lo W.-S."/>
            <person name="Kuo C.-H."/>
        </authorList>
    </citation>
    <scope>NUCLEOTIDE SEQUENCE [LARGE SCALE GENOMIC DNA]</scope>
    <source>
        <strain evidence="5 6">CN-5</strain>
    </source>
</reference>
<accession>A0A2K8KI65</accession>
<evidence type="ECO:0000256" key="4">
    <source>
        <dbReference type="ARBA" id="ARBA00022840"/>
    </source>
</evidence>
<evidence type="ECO:0000313" key="5">
    <source>
        <dbReference type="EMBL" id="ATX71367.1"/>
    </source>
</evidence>
<evidence type="ECO:0000256" key="2">
    <source>
        <dbReference type="ARBA" id="ARBA00022448"/>
    </source>
</evidence>
<dbReference type="RefSeq" id="WP_157795162.1">
    <property type="nucleotide sequence ID" value="NZ_CP024870.1"/>
</dbReference>
<evidence type="ECO:0008006" key="7">
    <source>
        <dbReference type="Google" id="ProtNLM"/>
    </source>
</evidence>
<dbReference type="AlphaFoldDB" id="A0A2K8KI65"/>
<keyword evidence="6" id="KW-1185">Reference proteome</keyword>